<evidence type="ECO:0008006" key="4">
    <source>
        <dbReference type="Google" id="ProtNLM"/>
    </source>
</evidence>
<accession>A0A1H9SP48</accession>
<dbReference type="STRING" id="64702.SAMN05443377_11462"/>
<evidence type="ECO:0000313" key="3">
    <source>
        <dbReference type="Proteomes" id="UP000198815"/>
    </source>
</evidence>
<dbReference type="Proteomes" id="UP000198815">
    <property type="component" value="Unassembled WGS sequence"/>
</dbReference>
<name>A0A1H9SP48_9ACTN</name>
<dbReference type="InterPro" id="IPR055642">
    <property type="entry name" value="DUF7218"/>
</dbReference>
<dbReference type="AlphaFoldDB" id="A0A1H9SP48"/>
<gene>
    <name evidence="2" type="ORF">SAMN05443377_11462</name>
</gene>
<dbReference type="RefSeq" id="WP_245725794.1">
    <property type="nucleotide sequence ID" value="NZ_FOGZ01000014.1"/>
</dbReference>
<protein>
    <recommendedName>
        <fullName evidence="4">Rho termination factor, N-terminal domain</fullName>
    </recommendedName>
</protein>
<evidence type="ECO:0000313" key="2">
    <source>
        <dbReference type="EMBL" id="SER86687.1"/>
    </source>
</evidence>
<dbReference type="EMBL" id="FOGZ01000014">
    <property type="protein sequence ID" value="SER86687.1"/>
    <property type="molecule type" value="Genomic_DNA"/>
</dbReference>
<reference evidence="2 3" key="1">
    <citation type="submission" date="2016-10" db="EMBL/GenBank/DDBJ databases">
        <authorList>
            <person name="de Groot N.N."/>
        </authorList>
    </citation>
    <scope>NUCLEOTIDE SEQUENCE [LARGE SCALE GENOMIC DNA]</scope>
    <source>
        <strain evidence="2 3">DSM 16859</strain>
    </source>
</reference>
<sequence>MAKDKAAKKNAKAAKAKDKNAKAAKKKAKAATADAKKLSAKKSSTKKSGAPRTASTKGTAAGKVSATERPAPQDNPSIKDPQMYEALRDEGASKQKAARISNAAAATSRTTVGRRGGRAEDYTERTKSELLVRARELDIRGRSTMSKGELIDALRNH</sequence>
<keyword evidence="3" id="KW-1185">Reference proteome</keyword>
<proteinExistence type="predicted"/>
<evidence type="ECO:0000256" key="1">
    <source>
        <dbReference type="SAM" id="MobiDB-lite"/>
    </source>
</evidence>
<organism evidence="2 3">
    <name type="scientific">Propionibacterium cyclohexanicum</name>
    <dbReference type="NCBI Taxonomy" id="64702"/>
    <lineage>
        <taxon>Bacteria</taxon>
        <taxon>Bacillati</taxon>
        <taxon>Actinomycetota</taxon>
        <taxon>Actinomycetes</taxon>
        <taxon>Propionibacteriales</taxon>
        <taxon>Propionibacteriaceae</taxon>
        <taxon>Propionibacterium</taxon>
    </lineage>
</organism>
<dbReference type="Pfam" id="PF23855">
    <property type="entry name" value="DUF7218"/>
    <property type="match status" value="1"/>
</dbReference>
<feature type="compositionally biased region" description="Low complexity" evidence="1">
    <location>
        <begin position="98"/>
        <end position="113"/>
    </location>
</feature>
<feature type="region of interest" description="Disordered" evidence="1">
    <location>
        <begin position="1"/>
        <end position="122"/>
    </location>
</feature>